<name>A0A423T4N5_PENVA</name>
<feature type="region of interest" description="Disordered" evidence="4">
    <location>
        <begin position="663"/>
        <end position="723"/>
    </location>
</feature>
<keyword evidence="6" id="KW-0378">Hydrolase</keyword>
<comment type="catalytic activity">
    <reaction evidence="1">
        <text>Thiol-dependent hydrolysis of ester, thioester, amide, peptide and isopeptide bonds formed by the C-terminal Gly of ubiquitin (a 76-residue protein attached to proteins as an intracellular targeting signal).</text>
        <dbReference type="EC" id="3.4.19.12"/>
    </reaction>
</comment>
<dbReference type="GO" id="GO:0016579">
    <property type="term" value="P:protein deubiquitination"/>
    <property type="evidence" value="ECO:0007669"/>
    <property type="project" value="InterPro"/>
</dbReference>
<evidence type="ECO:0000256" key="3">
    <source>
        <dbReference type="SAM" id="Coils"/>
    </source>
</evidence>
<dbReference type="InterPro" id="IPR001394">
    <property type="entry name" value="Peptidase_C19_UCH"/>
</dbReference>
<dbReference type="SUPFAM" id="SSF54001">
    <property type="entry name" value="Cysteine proteinases"/>
    <property type="match status" value="1"/>
</dbReference>
<evidence type="ECO:0000256" key="2">
    <source>
        <dbReference type="ARBA" id="ARBA00012759"/>
    </source>
</evidence>
<dbReference type="Proteomes" id="UP000283509">
    <property type="component" value="Unassembled WGS sequence"/>
</dbReference>
<accession>A0A423T4N5</accession>
<feature type="coiled-coil region" evidence="3">
    <location>
        <begin position="12"/>
        <end position="181"/>
    </location>
</feature>
<dbReference type="PANTHER" id="PTHR21646">
    <property type="entry name" value="UBIQUITIN CARBOXYL-TERMINAL HYDROLASE"/>
    <property type="match status" value="1"/>
</dbReference>
<feature type="compositionally biased region" description="Polar residues" evidence="4">
    <location>
        <begin position="242"/>
        <end position="267"/>
    </location>
</feature>
<feature type="domain" description="USP" evidence="5">
    <location>
        <begin position="342"/>
        <end position="656"/>
    </location>
</feature>
<evidence type="ECO:0000313" key="7">
    <source>
        <dbReference type="Proteomes" id="UP000283509"/>
    </source>
</evidence>
<dbReference type="EMBL" id="QCYY01002289">
    <property type="protein sequence ID" value="ROT71496.1"/>
    <property type="molecule type" value="Genomic_DNA"/>
</dbReference>
<dbReference type="InterPro" id="IPR028889">
    <property type="entry name" value="USP"/>
</dbReference>
<feature type="compositionally biased region" description="Basic and acidic residues" evidence="4">
    <location>
        <begin position="663"/>
        <end position="715"/>
    </location>
</feature>
<evidence type="ECO:0000256" key="4">
    <source>
        <dbReference type="SAM" id="MobiDB-lite"/>
    </source>
</evidence>
<feature type="region of interest" description="Disordered" evidence="4">
    <location>
        <begin position="241"/>
        <end position="350"/>
    </location>
</feature>
<dbReference type="PROSITE" id="PS50235">
    <property type="entry name" value="USP_3"/>
    <property type="match status" value="1"/>
</dbReference>
<dbReference type="InterPro" id="IPR050185">
    <property type="entry name" value="Ub_carboxyl-term_hydrolase"/>
</dbReference>
<organism evidence="6 7">
    <name type="scientific">Penaeus vannamei</name>
    <name type="common">Whiteleg shrimp</name>
    <name type="synonym">Litopenaeus vannamei</name>
    <dbReference type="NCBI Taxonomy" id="6689"/>
    <lineage>
        <taxon>Eukaryota</taxon>
        <taxon>Metazoa</taxon>
        <taxon>Ecdysozoa</taxon>
        <taxon>Arthropoda</taxon>
        <taxon>Crustacea</taxon>
        <taxon>Multicrustacea</taxon>
        <taxon>Malacostraca</taxon>
        <taxon>Eumalacostraca</taxon>
        <taxon>Eucarida</taxon>
        <taxon>Decapoda</taxon>
        <taxon>Dendrobranchiata</taxon>
        <taxon>Penaeoidea</taxon>
        <taxon>Penaeidae</taxon>
        <taxon>Penaeus</taxon>
    </lineage>
</organism>
<dbReference type="Gene3D" id="3.90.70.10">
    <property type="entry name" value="Cysteine proteinases"/>
    <property type="match status" value="1"/>
</dbReference>
<protein>
    <recommendedName>
        <fullName evidence="2">ubiquitinyl hydrolase 1</fullName>
        <ecNumber evidence="2">3.4.19.12</ecNumber>
    </recommendedName>
</protein>
<evidence type="ECO:0000256" key="1">
    <source>
        <dbReference type="ARBA" id="ARBA00000707"/>
    </source>
</evidence>
<dbReference type="OrthoDB" id="10422143at2759"/>
<gene>
    <name evidence="6" type="ORF">C7M84_010183</name>
</gene>
<reference evidence="6 7" key="2">
    <citation type="submission" date="2019-01" db="EMBL/GenBank/DDBJ databases">
        <title>The decoding of complex shrimp genome reveals the adaptation for benthos swimmer, frequently molting mechanism and breeding impact on genome.</title>
        <authorList>
            <person name="Sun Y."/>
            <person name="Gao Y."/>
            <person name="Yu Y."/>
        </authorList>
    </citation>
    <scope>NUCLEOTIDE SEQUENCE [LARGE SCALE GENOMIC DNA]</scope>
    <source>
        <tissue evidence="6">Muscle</tissue>
    </source>
</reference>
<evidence type="ECO:0000313" key="6">
    <source>
        <dbReference type="EMBL" id="ROT71496.1"/>
    </source>
</evidence>
<dbReference type="EC" id="3.4.19.12" evidence="2"/>
<sequence>MENQLKDNVSTMSTLQRKNAQLVKRIKTLEEEQQAKENEYLQKEQTHKEQIRNLENRIKNLEENLAECKATIDKYEKEEKYKEQAPSQDSKHTIASLQVIVQDLSNKLRDADEKHVNCMLEKIETVNEMDRLNKNKATEILAMQNKCEELTKQLAQTKNKLQEKEKKHKSHEEAKERVIARLREETTVLLKKMGEQESLMRQQVPVHVEEYREEVAEGMWRESESEDYVAELLTSPRGRQGISVSTSTAVRSRGVVSTSQITRTTLNPRRRSPSPSSHYRGEEQRHRSRSVTPPRTPPCERLTQTNFHRGRSNSTSSSSSPRQQMEEHRPRPSRSTSVPRHKADTSFGPPVNSHITSVAQCLYSVGALKSFFCTGAYRCDLNTFSKQKGEAAIGLAEFFNAMSSEQNVASIAEKLKAVTQRPEAQARRAGAASPNEFLTCLVHCLIEDLTPSNFAEAPQRPPAEALSLFVGQKDTRVYCGKRSVTLSNNMAESFRDLTLTVTATRAWLLEDLLQQHFRTQSIDWHCRPCGVRHSCIYETMAVRLPKVLLLHLNRAHHGGVDRTRVVFPPVLQLRGDSPYMTTANGGTQACYSLRGVCSRKDPMDSAFPSPPSFAAACRRSNGRGWFIYSEVDGRGRPTTIEKVLEEERDAMCLVDRVEVTERRGRSDRKQAVDVTESRAVDVTESRAVDVTESKQKGGSRDKQGGRRDRKQGGSRRDRKQAVA</sequence>
<dbReference type="GO" id="GO:0004843">
    <property type="term" value="F:cysteine-type deubiquitinase activity"/>
    <property type="evidence" value="ECO:0007669"/>
    <property type="project" value="UniProtKB-EC"/>
</dbReference>
<keyword evidence="7" id="KW-1185">Reference proteome</keyword>
<dbReference type="Pfam" id="PF00443">
    <property type="entry name" value="UCH"/>
    <property type="match status" value="1"/>
</dbReference>
<comment type="caution">
    <text evidence="6">The sequence shown here is derived from an EMBL/GenBank/DDBJ whole genome shotgun (WGS) entry which is preliminary data.</text>
</comment>
<proteinExistence type="predicted"/>
<evidence type="ECO:0000259" key="5">
    <source>
        <dbReference type="PROSITE" id="PS50235"/>
    </source>
</evidence>
<keyword evidence="3" id="KW-0175">Coiled coil</keyword>
<dbReference type="InterPro" id="IPR038765">
    <property type="entry name" value="Papain-like_cys_pep_sf"/>
</dbReference>
<dbReference type="STRING" id="6689.A0A423T4N5"/>
<dbReference type="AlphaFoldDB" id="A0A423T4N5"/>
<reference evidence="6 7" key="1">
    <citation type="submission" date="2018-04" db="EMBL/GenBank/DDBJ databases">
        <authorList>
            <person name="Zhang X."/>
            <person name="Yuan J."/>
            <person name="Li F."/>
            <person name="Xiang J."/>
        </authorList>
    </citation>
    <scope>NUCLEOTIDE SEQUENCE [LARGE SCALE GENOMIC DNA]</scope>
    <source>
        <tissue evidence="6">Muscle</tissue>
    </source>
</reference>
<dbReference type="CDD" id="cd02257">
    <property type="entry name" value="Peptidase_C19"/>
    <property type="match status" value="1"/>
</dbReference>